<dbReference type="OrthoDB" id="9808140at2"/>
<sequence>MSVSFIAAASHADREDIRASLAELIATHPALKGKDRVSFPYRTVAYHCARI</sequence>
<name>A0A844BC04_9BURK</name>
<comment type="caution">
    <text evidence="1">The sequence shown here is derived from an EMBL/GenBank/DDBJ whole genome shotgun (WGS) entry which is preliminary data.</text>
</comment>
<evidence type="ECO:0000313" key="1">
    <source>
        <dbReference type="EMBL" id="MRD48031.1"/>
    </source>
</evidence>
<reference evidence="1 2" key="1">
    <citation type="submission" date="2019-11" db="EMBL/GenBank/DDBJ databases">
        <title>Caenimonas koreensis gen. nov., sp. nov., isolated from activated sludge.</title>
        <authorList>
            <person name="Seung H.R."/>
        </authorList>
    </citation>
    <scope>NUCLEOTIDE SEQUENCE [LARGE SCALE GENOMIC DNA]</scope>
    <source>
        <strain evidence="1 2">EMB320</strain>
    </source>
</reference>
<dbReference type="RefSeq" id="WP_153585333.1">
    <property type="nucleotide sequence ID" value="NZ_WJBU01000010.1"/>
</dbReference>
<dbReference type="EMBL" id="WJBU01000010">
    <property type="protein sequence ID" value="MRD48031.1"/>
    <property type="molecule type" value="Genomic_DNA"/>
</dbReference>
<dbReference type="AlphaFoldDB" id="A0A844BC04"/>
<protein>
    <submittedName>
        <fullName evidence="1">Uncharacterized protein</fullName>
    </submittedName>
</protein>
<keyword evidence="2" id="KW-1185">Reference proteome</keyword>
<proteinExistence type="predicted"/>
<evidence type="ECO:0000313" key="2">
    <source>
        <dbReference type="Proteomes" id="UP000487350"/>
    </source>
</evidence>
<accession>A0A844BC04</accession>
<organism evidence="1 2">
    <name type="scientific">Caenimonas koreensis DSM 17982</name>
    <dbReference type="NCBI Taxonomy" id="1121255"/>
    <lineage>
        <taxon>Bacteria</taxon>
        <taxon>Pseudomonadati</taxon>
        <taxon>Pseudomonadota</taxon>
        <taxon>Betaproteobacteria</taxon>
        <taxon>Burkholderiales</taxon>
        <taxon>Comamonadaceae</taxon>
        <taxon>Caenimonas</taxon>
    </lineage>
</organism>
<dbReference type="Proteomes" id="UP000487350">
    <property type="component" value="Unassembled WGS sequence"/>
</dbReference>
<gene>
    <name evidence="1" type="ORF">GHT07_12125</name>
</gene>